<accession>A0ABT2RQH3</accession>
<gene>
    <name evidence="1" type="ORF">OCV99_14230</name>
</gene>
<name>A0ABT2RQH3_9FIRM</name>
<dbReference type="Proteomes" id="UP001652431">
    <property type="component" value="Unassembled WGS sequence"/>
</dbReference>
<proteinExistence type="predicted"/>
<dbReference type="RefSeq" id="WP_158371421.1">
    <property type="nucleotide sequence ID" value="NZ_JAOQJU010000024.1"/>
</dbReference>
<dbReference type="EMBL" id="JAOQJU010000024">
    <property type="protein sequence ID" value="MCU6687668.1"/>
    <property type="molecule type" value="Genomic_DNA"/>
</dbReference>
<organism evidence="1 2">
    <name type="scientific">Dorea acetigenes</name>
    <dbReference type="NCBI Taxonomy" id="2981787"/>
    <lineage>
        <taxon>Bacteria</taxon>
        <taxon>Bacillati</taxon>
        <taxon>Bacillota</taxon>
        <taxon>Clostridia</taxon>
        <taxon>Lachnospirales</taxon>
        <taxon>Lachnospiraceae</taxon>
        <taxon>Dorea</taxon>
    </lineage>
</organism>
<reference evidence="1 2" key="1">
    <citation type="journal article" date="2021" name="ISME Commun">
        <title>Automated analysis of genomic sequences facilitates high-throughput and comprehensive description of bacteria.</title>
        <authorList>
            <person name="Hitch T.C.A."/>
        </authorList>
    </citation>
    <scope>NUCLEOTIDE SEQUENCE [LARGE SCALE GENOMIC DNA]</scope>
    <source>
        <strain evidence="1 2">Sanger_03</strain>
    </source>
</reference>
<sequence>MKVILCLDENCGMMFNQRRQSRDRRLTERILQICAGRKLWMNSYSRKLFTDVKAENIFTDEKFLQKASDGEYCFVESERLQAYEDKIERLIVFWWNKRYPADFHLDLSLHDWEKISSEDLKGFSHDKITEEIYRKRHD</sequence>
<protein>
    <submittedName>
        <fullName evidence="1">Ribonuclease Z</fullName>
    </submittedName>
</protein>
<evidence type="ECO:0000313" key="1">
    <source>
        <dbReference type="EMBL" id="MCU6687668.1"/>
    </source>
</evidence>
<keyword evidence="2" id="KW-1185">Reference proteome</keyword>
<evidence type="ECO:0000313" key="2">
    <source>
        <dbReference type="Proteomes" id="UP001652431"/>
    </source>
</evidence>
<comment type="caution">
    <text evidence="1">The sequence shown here is derived from an EMBL/GenBank/DDBJ whole genome shotgun (WGS) entry which is preliminary data.</text>
</comment>